<gene>
    <name evidence="1" type="ORF">LCGC14_0144960</name>
</gene>
<dbReference type="AlphaFoldDB" id="A0A0F9V356"/>
<proteinExistence type="predicted"/>
<comment type="caution">
    <text evidence="1">The sequence shown here is derived from an EMBL/GenBank/DDBJ whole genome shotgun (WGS) entry which is preliminary data.</text>
</comment>
<organism evidence="1">
    <name type="scientific">marine sediment metagenome</name>
    <dbReference type="NCBI Taxonomy" id="412755"/>
    <lineage>
        <taxon>unclassified sequences</taxon>
        <taxon>metagenomes</taxon>
        <taxon>ecological metagenomes</taxon>
    </lineage>
</organism>
<sequence length="47" mass="4968">MDLISVQFIANGSQAKVLDLLGEVIRVKVTVGGQAGDSADVELMHEL</sequence>
<accession>A0A0F9V356</accession>
<reference evidence="1" key="1">
    <citation type="journal article" date="2015" name="Nature">
        <title>Complex archaea that bridge the gap between prokaryotes and eukaryotes.</title>
        <authorList>
            <person name="Spang A."/>
            <person name="Saw J.H."/>
            <person name="Jorgensen S.L."/>
            <person name="Zaremba-Niedzwiedzka K."/>
            <person name="Martijn J."/>
            <person name="Lind A.E."/>
            <person name="van Eijk R."/>
            <person name="Schleper C."/>
            <person name="Guy L."/>
            <person name="Ettema T.J."/>
        </authorList>
    </citation>
    <scope>NUCLEOTIDE SEQUENCE</scope>
</reference>
<dbReference type="EMBL" id="LAZR01000051">
    <property type="protein sequence ID" value="KKN98404.1"/>
    <property type="molecule type" value="Genomic_DNA"/>
</dbReference>
<evidence type="ECO:0000313" key="1">
    <source>
        <dbReference type="EMBL" id="KKN98404.1"/>
    </source>
</evidence>
<protein>
    <submittedName>
        <fullName evidence="1">Uncharacterized protein</fullName>
    </submittedName>
</protein>
<name>A0A0F9V356_9ZZZZ</name>